<evidence type="ECO:0000313" key="10">
    <source>
        <dbReference type="EMBL" id="CAH2763194.1"/>
    </source>
</evidence>
<dbReference type="InterPro" id="IPR006197">
    <property type="entry name" value="Peptidase_S24_LexA"/>
</dbReference>
<evidence type="ECO:0000313" key="11">
    <source>
        <dbReference type="Proteomes" id="UP001154095"/>
    </source>
</evidence>
<evidence type="ECO:0000256" key="2">
    <source>
        <dbReference type="ARBA" id="ARBA00022763"/>
    </source>
</evidence>
<dbReference type="CDD" id="cd06529">
    <property type="entry name" value="S24_LexA-like"/>
    <property type="match status" value="1"/>
</dbReference>
<sequence>MTLQELVSIFRARHELSLEEVGDAVGVSKSTVSRWEAGIIKKISLEKQERLSDLFKINVPDYLVYHFFKPVLGVVRAGYDLLAHQDIIAYEEVSKREYDQGDYFLKVVGDSMTGSRIYEGDLIFIKKTQDIVSGDIAVVLIQGDEVTVKRVILKDDLMILEATNPDYPTQYYNAEEVLMLPVEVIGKVLNVRVDF</sequence>
<evidence type="ECO:0000259" key="8">
    <source>
        <dbReference type="PROSITE" id="PS50943"/>
    </source>
</evidence>
<evidence type="ECO:0000256" key="5">
    <source>
        <dbReference type="ARBA" id="ARBA00023204"/>
    </source>
</evidence>
<dbReference type="GO" id="GO:0006281">
    <property type="term" value="P:DNA repair"/>
    <property type="evidence" value="ECO:0007669"/>
    <property type="project" value="UniProtKB-KW"/>
</dbReference>
<evidence type="ECO:0000313" key="9">
    <source>
        <dbReference type="EMBL" id="CAH2763159.1"/>
    </source>
</evidence>
<dbReference type="PRINTS" id="PR00726">
    <property type="entry name" value="LEXASERPTASE"/>
</dbReference>
<keyword evidence="2" id="KW-0227">DNA damage</keyword>
<keyword evidence="5" id="KW-0234">DNA repair</keyword>
<feature type="domain" description="HTH cro/C1-type" evidence="8">
    <location>
        <begin position="7"/>
        <end position="62"/>
    </location>
</feature>
<dbReference type="InterPro" id="IPR039418">
    <property type="entry name" value="LexA-like"/>
</dbReference>
<dbReference type="Proteomes" id="UP001154095">
    <property type="component" value="Chromosome"/>
</dbReference>
<proteinExistence type="inferred from homology"/>
<comment type="similarity">
    <text evidence="1 7">Belongs to the peptidase S24 family.</text>
</comment>
<dbReference type="Pfam" id="PF00717">
    <property type="entry name" value="Peptidase_S24"/>
    <property type="match status" value="1"/>
</dbReference>
<reference evidence="10" key="1">
    <citation type="submission" date="2022-04" db="EMBL/GenBank/DDBJ databases">
        <authorList>
            <person name="Forde T."/>
        </authorList>
    </citation>
    <scope>NUCLEOTIDE SEQUENCE</scope>
    <source>
        <strain evidence="10">A18Y016a</strain>
        <strain evidence="9">A18Y020d</strain>
    </source>
</reference>
<dbReference type="SUPFAM" id="SSF47413">
    <property type="entry name" value="lambda repressor-like DNA-binding domains"/>
    <property type="match status" value="1"/>
</dbReference>
<dbReference type="GO" id="GO:0003677">
    <property type="term" value="F:DNA binding"/>
    <property type="evidence" value="ECO:0007669"/>
    <property type="project" value="InterPro"/>
</dbReference>
<dbReference type="PANTHER" id="PTHR33516">
    <property type="entry name" value="LEXA REPRESSOR"/>
    <property type="match status" value="1"/>
</dbReference>
<dbReference type="InterPro" id="IPR010982">
    <property type="entry name" value="Lambda_DNA-bd_dom_sf"/>
</dbReference>
<dbReference type="PANTHER" id="PTHR33516:SF2">
    <property type="entry name" value="LEXA REPRESSOR-RELATED"/>
    <property type="match status" value="1"/>
</dbReference>
<gene>
    <name evidence="10" type="primary">lexA</name>
    <name evidence="10" type="ORF">ERYAMS2_01605</name>
    <name evidence="9" type="ORF">ERYAMS_01310</name>
</gene>
<dbReference type="EMBL" id="OW659496">
    <property type="protein sequence ID" value="CAH2763159.1"/>
    <property type="molecule type" value="Genomic_DNA"/>
</dbReference>
<evidence type="ECO:0000256" key="7">
    <source>
        <dbReference type="RuleBase" id="RU003991"/>
    </source>
</evidence>
<dbReference type="AlphaFoldDB" id="A0AAU9VLY7"/>
<dbReference type="EC" id="3.4.21.88" evidence="10"/>
<dbReference type="EMBL" id="OW659477">
    <property type="protein sequence ID" value="CAH2763194.1"/>
    <property type="molecule type" value="Genomic_DNA"/>
</dbReference>
<dbReference type="SUPFAM" id="SSF51306">
    <property type="entry name" value="LexA/Signal peptidase"/>
    <property type="match status" value="1"/>
</dbReference>
<dbReference type="InterPro" id="IPR036286">
    <property type="entry name" value="LexA/Signal_pep-like_sf"/>
</dbReference>
<organism evidence="10 12">
    <name type="scientific">Erysipelothrix amsterdamensis</name>
    <dbReference type="NCBI Taxonomy" id="2929157"/>
    <lineage>
        <taxon>Bacteria</taxon>
        <taxon>Bacillati</taxon>
        <taxon>Bacillota</taxon>
        <taxon>Erysipelotrichia</taxon>
        <taxon>Erysipelotrichales</taxon>
        <taxon>Erysipelotrichaceae</taxon>
        <taxon>Erysipelothrix</taxon>
    </lineage>
</organism>
<keyword evidence="3 7" id="KW-0378">Hydrolase</keyword>
<evidence type="ECO:0000313" key="12">
    <source>
        <dbReference type="Proteomes" id="UP001154111"/>
    </source>
</evidence>
<evidence type="ECO:0000256" key="6">
    <source>
        <dbReference type="ARBA" id="ARBA00023236"/>
    </source>
</evidence>
<accession>A0AAU9VLY7</accession>
<dbReference type="Proteomes" id="UP001154111">
    <property type="component" value="Chromosome"/>
</dbReference>
<keyword evidence="6" id="KW-0742">SOS response</keyword>
<dbReference type="PROSITE" id="PS50943">
    <property type="entry name" value="HTH_CROC1"/>
    <property type="match status" value="1"/>
</dbReference>
<dbReference type="InterPro" id="IPR050077">
    <property type="entry name" value="LexA_repressor"/>
</dbReference>
<dbReference type="InterPro" id="IPR001387">
    <property type="entry name" value="Cro/C1-type_HTH"/>
</dbReference>
<dbReference type="Gene3D" id="1.10.260.40">
    <property type="entry name" value="lambda repressor-like DNA-binding domains"/>
    <property type="match status" value="1"/>
</dbReference>
<dbReference type="GO" id="GO:0004252">
    <property type="term" value="F:serine-type endopeptidase activity"/>
    <property type="evidence" value="ECO:0007669"/>
    <property type="project" value="UniProtKB-EC"/>
</dbReference>
<dbReference type="CDD" id="cd00093">
    <property type="entry name" value="HTH_XRE"/>
    <property type="match status" value="1"/>
</dbReference>
<dbReference type="GO" id="GO:0006355">
    <property type="term" value="P:regulation of DNA-templated transcription"/>
    <property type="evidence" value="ECO:0007669"/>
    <property type="project" value="InterPro"/>
</dbReference>
<dbReference type="SMART" id="SM00530">
    <property type="entry name" value="HTH_XRE"/>
    <property type="match status" value="1"/>
</dbReference>
<evidence type="ECO:0000256" key="4">
    <source>
        <dbReference type="ARBA" id="ARBA00022813"/>
    </source>
</evidence>
<evidence type="ECO:0000256" key="1">
    <source>
        <dbReference type="ARBA" id="ARBA00007484"/>
    </source>
</evidence>
<dbReference type="InterPro" id="IPR015927">
    <property type="entry name" value="Peptidase_S24_S26A/B/C"/>
</dbReference>
<name>A0AAU9VLY7_9FIRM</name>
<dbReference type="GO" id="GO:0009432">
    <property type="term" value="P:SOS response"/>
    <property type="evidence" value="ECO:0007669"/>
    <property type="project" value="UniProtKB-KW"/>
</dbReference>
<protein>
    <submittedName>
        <fullName evidence="10">Helix-turn-helix domain-containing protein</fullName>
        <ecNumber evidence="10">3.4.21.88</ecNumber>
    </submittedName>
</protein>
<dbReference type="RefSeq" id="WP_238000445.1">
    <property type="nucleotide sequence ID" value="NZ_OW659477.1"/>
</dbReference>
<evidence type="ECO:0000256" key="3">
    <source>
        <dbReference type="ARBA" id="ARBA00022801"/>
    </source>
</evidence>
<dbReference type="Pfam" id="PF01381">
    <property type="entry name" value="HTH_3"/>
    <property type="match status" value="1"/>
</dbReference>
<dbReference type="Gene3D" id="2.10.109.10">
    <property type="entry name" value="Umud Fragment, subunit A"/>
    <property type="match status" value="1"/>
</dbReference>
<keyword evidence="4 7" id="KW-0068">Autocatalytic cleavage</keyword>
<keyword evidence="11" id="KW-1185">Reference proteome</keyword>